<name>A0A1H6T2U6_9BACT</name>
<evidence type="ECO:0000313" key="3">
    <source>
        <dbReference type="Proteomes" id="UP000199403"/>
    </source>
</evidence>
<dbReference type="STRING" id="1416801.SAMN05192553_10179"/>
<protein>
    <submittedName>
        <fullName evidence="2">Uncharacterized protein</fullName>
    </submittedName>
</protein>
<feature type="transmembrane region" description="Helical" evidence="1">
    <location>
        <begin position="65"/>
        <end position="89"/>
    </location>
</feature>
<keyword evidence="1" id="KW-1133">Transmembrane helix</keyword>
<keyword evidence="1" id="KW-0812">Transmembrane</keyword>
<dbReference type="Proteomes" id="UP000199403">
    <property type="component" value="Unassembled WGS sequence"/>
</dbReference>
<gene>
    <name evidence="2" type="ORF">SAMN05192553_10179</name>
</gene>
<dbReference type="AlphaFoldDB" id="A0A1H6T2U6"/>
<proteinExistence type="predicted"/>
<feature type="transmembrane region" description="Helical" evidence="1">
    <location>
        <begin position="26"/>
        <end position="53"/>
    </location>
</feature>
<evidence type="ECO:0000256" key="1">
    <source>
        <dbReference type="SAM" id="Phobius"/>
    </source>
</evidence>
<dbReference type="OrthoDB" id="1200103at2"/>
<feature type="transmembrane region" description="Helical" evidence="1">
    <location>
        <begin position="169"/>
        <end position="191"/>
    </location>
</feature>
<keyword evidence="1" id="KW-0472">Membrane</keyword>
<feature type="transmembrane region" description="Helical" evidence="1">
    <location>
        <begin position="140"/>
        <end position="163"/>
    </location>
</feature>
<reference evidence="3" key="1">
    <citation type="submission" date="2016-10" db="EMBL/GenBank/DDBJ databases">
        <authorList>
            <person name="Varghese N."/>
            <person name="Submissions S."/>
        </authorList>
    </citation>
    <scope>NUCLEOTIDE SEQUENCE [LARGE SCALE GENOMIC DNA]</scope>
    <source>
        <strain evidence="3">IBRC-M 10761</strain>
    </source>
</reference>
<accession>A0A1H6T2U6</accession>
<dbReference type="EMBL" id="FNZH01000001">
    <property type="protein sequence ID" value="SEI74433.1"/>
    <property type="molecule type" value="Genomic_DNA"/>
</dbReference>
<keyword evidence="3" id="KW-1185">Reference proteome</keyword>
<sequence>MKTAINTYSKTDTGILLAKNILKLSIAGFFIGSFHAQDAWVGVILALYLAYSLVKKFRIHAEDRYVFLTGSLLGGLLGVCCEAWGIYYGHWEYHDLGGRTFPYWLPFAWSLAFTFVYQLEKDLFASLRMERTRDKVILTLLVALIFPTYGEIITIQMGVWTYAWPYQFFGVPLLAIFLLVVFHTGVNYLMVQICRRMGWQNEVFHPA</sequence>
<feature type="transmembrane region" description="Helical" evidence="1">
    <location>
        <begin position="101"/>
        <end position="119"/>
    </location>
</feature>
<dbReference type="RefSeq" id="WP_092170079.1">
    <property type="nucleotide sequence ID" value="NZ_FNZH01000001.1"/>
</dbReference>
<evidence type="ECO:0000313" key="2">
    <source>
        <dbReference type="EMBL" id="SEI74433.1"/>
    </source>
</evidence>
<organism evidence="2 3">
    <name type="scientific">Cyclobacterium xiamenense</name>
    <dbReference type="NCBI Taxonomy" id="1297121"/>
    <lineage>
        <taxon>Bacteria</taxon>
        <taxon>Pseudomonadati</taxon>
        <taxon>Bacteroidota</taxon>
        <taxon>Cytophagia</taxon>
        <taxon>Cytophagales</taxon>
        <taxon>Cyclobacteriaceae</taxon>
        <taxon>Cyclobacterium</taxon>
    </lineage>
</organism>